<name>A0ABY4PJ72_9LACO</name>
<evidence type="ECO:0000313" key="2">
    <source>
        <dbReference type="Proteomes" id="UP000831859"/>
    </source>
</evidence>
<proteinExistence type="predicted"/>
<keyword evidence="2" id="KW-1185">Reference proteome</keyword>
<accession>A0ABY4PJ72</accession>
<gene>
    <name evidence="1" type="ORF">MOO46_02960</name>
</gene>
<reference evidence="1 2" key="1">
    <citation type="journal article" date="2022" name="Int. J. Syst. Evol. Microbiol.">
        <title>Apilactobacillus apisilvae sp. nov., Nicolia spurrieriana gen. nov. sp. nov., Bombilactobacillus folatiphilus sp. nov. and Bombilactobacillus thymidiniphilus sp. nov., four new lactic acid bacterial isolates from stingless bees Tetragonula carbonaria and Austroplebeia australis.</title>
        <authorList>
            <person name="Oliphant S.A."/>
            <person name="Watson-Haigh N.S."/>
            <person name="Sumby K.M."/>
            <person name="Gardner J."/>
            <person name="Groom S."/>
            <person name="Jiranek V."/>
        </authorList>
    </citation>
    <scope>NUCLEOTIDE SEQUENCE [LARGE SCALE GENOMIC DNA]</scope>
    <source>
        <strain evidence="1 2">SG5_A10</strain>
    </source>
</reference>
<dbReference type="EMBL" id="CP093362">
    <property type="protein sequence ID" value="UQS85558.1"/>
    <property type="molecule type" value="Genomic_DNA"/>
</dbReference>
<dbReference type="SUPFAM" id="SSF52833">
    <property type="entry name" value="Thioredoxin-like"/>
    <property type="match status" value="1"/>
</dbReference>
<dbReference type="Proteomes" id="UP000831859">
    <property type="component" value="Chromosome"/>
</dbReference>
<dbReference type="Pfam" id="PF13743">
    <property type="entry name" value="Thioredoxin_5"/>
    <property type="match status" value="1"/>
</dbReference>
<dbReference type="InterPro" id="IPR036249">
    <property type="entry name" value="Thioredoxin-like_sf"/>
</dbReference>
<protein>
    <submittedName>
        <fullName evidence="1">DsbA family protein</fullName>
    </submittedName>
</protein>
<evidence type="ECO:0000313" key="1">
    <source>
        <dbReference type="EMBL" id="UQS85558.1"/>
    </source>
</evidence>
<dbReference type="Gene3D" id="3.40.30.10">
    <property type="entry name" value="Glutaredoxin"/>
    <property type="match status" value="1"/>
</dbReference>
<sequence length="211" mass="24371">MFEIFLFIDPLCKECEQSEEAVVQLSKDMDSKFKFQFIPIFNLKVIQTDFCHSNNQLKKILSSNELSSLYHDVVLDYKAALFQGMRNGRSFFMDMQDKILNDGLKYTNDLSLNIAENNKLDISMFEEDRRSNLAKNTIQEDQKIVKAMNIKKPASAVIFNCENPTDNGILTNNVCYSELFNTCCEDNLTKDSLNQAIKHSKKHKSNFHIVK</sequence>
<dbReference type="RefSeq" id="WP_249511529.1">
    <property type="nucleotide sequence ID" value="NZ_CP093362.1"/>
</dbReference>
<organism evidence="1 2">
    <name type="scientific">Apilactobacillus apisilvae</name>
    <dbReference type="NCBI Taxonomy" id="2923364"/>
    <lineage>
        <taxon>Bacteria</taxon>
        <taxon>Bacillati</taxon>
        <taxon>Bacillota</taxon>
        <taxon>Bacilli</taxon>
        <taxon>Lactobacillales</taxon>
        <taxon>Lactobacillaceae</taxon>
        <taxon>Apilactobacillus</taxon>
    </lineage>
</organism>